<evidence type="ECO:0000313" key="1">
    <source>
        <dbReference type="EMBL" id="KAA6326859.1"/>
    </source>
</evidence>
<dbReference type="AlphaFoldDB" id="A0A5J4QZN0"/>
<proteinExistence type="predicted"/>
<organism evidence="1">
    <name type="scientific">termite gut metagenome</name>
    <dbReference type="NCBI Taxonomy" id="433724"/>
    <lineage>
        <taxon>unclassified sequences</taxon>
        <taxon>metagenomes</taxon>
        <taxon>organismal metagenomes</taxon>
    </lineage>
</organism>
<protein>
    <submittedName>
        <fullName evidence="1">Uncharacterized protein</fullName>
    </submittedName>
</protein>
<reference evidence="1" key="1">
    <citation type="submission" date="2019-03" db="EMBL/GenBank/DDBJ databases">
        <title>Single cell metagenomics reveals metabolic interactions within the superorganism composed of flagellate Streblomastix strix and complex community of Bacteroidetes bacteria on its surface.</title>
        <authorList>
            <person name="Treitli S.C."/>
            <person name="Kolisko M."/>
            <person name="Husnik F."/>
            <person name="Keeling P."/>
            <person name="Hampl V."/>
        </authorList>
    </citation>
    <scope>NUCLEOTIDE SEQUENCE</scope>
    <source>
        <strain evidence="1">STM</strain>
    </source>
</reference>
<name>A0A5J4QZN0_9ZZZZ</name>
<dbReference type="EMBL" id="SNRY01002089">
    <property type="protein sequence ID" value="KAA6326859.1"/>
    <property type="molecule type" value="Genomic_DNA"/>
</dbReference>
<comment type="caution">
    <text evidence="1">The sequence shown here is derived from an EMBL/GenBank/DDBJ whole genome shotgun (WGS) entry which is preliminary data.</text>
</comment>
<sequence length="140" mass="16098">MVDIQTAFREQLDKGVLQVLKSWDSADPTEYNVLSALRTIRLVSGSLLKMAEDIGKMYLRKDKEDTAEELINFLEGIDVEGESATDRLLVRENAFFRDTLSSEEFISGFLSGKGWALFWKEFLNAAGVAEKKKRRWNWTR</sequence>
<accession>A0A5J4QZN0</accession>
<gene>
    <name evidence="1" type="ORF">EZS27_024091</name>
</gene>
<feature type="non-terminal residue" evidence="1">
    <location>
        <position position="140"/>
    </location>
</feature>